<sequence length="465" mass="50344">MPSHSRLSLSVVLFSALIGALSTAGAASATDLEFVGELHFTNDPGGCGGGPTGGSDVWGYTAPDGTEYAIMGVLEGVAVVRVPEMEVIDVIPGPANFDCYYHRDIKTYGHYAYITNEMVGTNEGLIILDLQFLPDHVEYVGSYPDFSITSHNLNIDTATGYAYLQNSGGVRIVSLADPVAPVDVKFISITGVHDVFAQNDRLYVSEGFTGKFSIWDVTDKQNPVRLCQKTIPNAGYSHNIWASADDRYFMTTEETTGKTTKMWDALDPTNPVLLGEWLGGNGLAHNTQLMGDFAFIAHYSYGISVVDISDPNAPVEVGHYDTYPAHDNAAFVGCWGAYPYTQSGYVYASDIEGDLVVLRWQSASSVPDLSATSALFQAFPNPSRAETTLRYRTEDASTVRLEVFSAAGERVREIAEGAVSAGMHEASWDGRDALGRDVPGGAYFLRLTVDGPQGFEATRKIVRTR</sequence>
<dbReference type="SUPFAM" id="SSF75011">
    <property type="entry name" value="3-carboxy-cis,cis-mucoante lactonizing enzyme"/>
    <property type="match status" value="1"/>
</dbReference>
<reference evidence="3" key="1">
    <citation type="submission" date="2020-04" db="EMBL/GenBank/DDBJ databases">
        <authorList>
            <person name="Zhang T."/>
        </authorList>
    </citation>
    <scope>NUCLEOTIDE SEQUENCE</scope>
    <source>
        <strain evidence="3">HKST-UBA02</strain>
    </source>
</reference>
<dbReference type="InterPro" id="IPR025965">
    <property type="entry name" value="FlgD/Vpr_Ig-like"/>
</dbReference>
<dbReference type="PANTHER" id="PTHR38787">
    <property type="entry name" value="REGULATORY P DOMAIN-CONTAINING PROTEIN"/>
    <property type="match status" value="1"/>
</dbReference>
<feature type="domain" description="FlgD/Vpr Ig-like" evidence="2">
    <location>
        <begin position="388"/>
        <end position="448"/>
    </location>
</feature>
<name>A0A956SBU6_UNCEI</name>
<comment type="caution">
    <text evidence="3">The sequence shown here is derived from an EMBL/GenBank/DDBJ whole genome shotgun (WGS) entry which is preliminary data.</text>
</comment>
<dbReference type="AlphaFoldDB" id="A0A956SBU6"/>
<evidence type="ECO:0000313" key="3">
    <source>
        <dbReference type="EMBL" id="MCA9754867.1"/>
    </source>
</evidence>
<organism evidence="3 4">
    <name type="scientific">Eiseniibacteriota bacterium</name>
    <dbReference type="NCBI Taxonomy" id="2212470"/>
    <lineage>
        <taxon>Bacteria</taxon>
        <taxon>Candidatus Eiseniibacteriota</taxon>
    </lineage>
</organism>
<dbReference type="NCBIfam" id="TIGR04312">
    <property type="entry name" value="choice_anch_B"/>
    <property type="match status" value="1"/>
</dbReference>
<dbReference type="PANTHER" id="PTHR38787:SF3">
    <property type="entry name" value="REGULATORY P DOMAIN-CONTAINING PROTEIN"/>
    <property type="match status" value="1"/>
</dbReference>
<dbReference type="EMBL" id="JAGQHS010000011">
    <property type="protein sequence ID" value="MCA9754867.1"/>
    <property type="molecule type" value="Genomic_DNA"/>
</dbReference>
<keyword evidence="1" id="KW-0732">Signal</keyword>
<dbReference type="InterPro" id="IPR027589">
    <property type="entry name" value="Choice_anch_B"/>
</dbReference>
<accession>A0A956SBU6</accession>
<dbReference type="GO" id="GO:0005576">
    <property type="term" value="C:extracellular region"/>
    <property type="evidence" value="ECO:0007669"/>
    <property type="project" value="TreeGrafter"/>
</dbReference>
<feature type="chain" id="PRO_5037625628" evidence="1">
    <location>
        <begin position="30"/>
        <end position="465"/>
    </location>
</feature>
<proteinExistence type="predicted"/>
<dbReference type="Pfam" id="PF08309">
    <property type="entry name" value="LVIVD"/>
    <property type="match status" value="2"/>
</dbReference>
<dbReference type="Gene3D" id="2.60.40.4070">
    <property type="match status" value="1"/>
</dbReference>
<dbReference type="InterPro" id="IPR013211">
    <property type="entry name" value="LVIVD"/>
</dbReference>
<evidence type="ECO:0000259" key="2">
    <source>
        <dbReference type="Pfam" id="PF13860"/>
    </source>
</evidence>
<reference evidence="3" key="2">
    <citation type="journal article" date="2021" name="Microbiome">
        <title>Successional dynamics and alternative stable states in a saline activated sludge microbial community over 9 years.</title>
        <authorList>
            <person name="Wang Y."/>
            <person name="Ye J."/>
            <person name="Ju F."/>
            <person name="Liu L."/>
            <person name="Boyd J.A."/>
            <person name="Deng Y."/>
            <person name="Parks D.H."/>
            <person name="Jiang X."/>
            <person name="Yin X."/>
            <person name="Woodcroft B.J."/>
            <person name="Tyson G.W."/>
            <person name="Hugenholtz P."/>
            <person name="Polz M.F."/>
            <person name="Zhang T."/>
        </authorList>
    </citation>
    <scope>NUCLEOTIDE SEQUENCE</scope>
    <source>
        <strain evidence="3">HKST-UBA02</strain>
    </source>
</reference>
<evidence type="ECO:0000313" key="4">
    <source>
        <dbReference type="Proteomes" id="UP000739538"/>
    </source>
</evidence>
<protein>
    <submittedName>
        <fullName evidence="3">Choice-of-anchor B family protein</fullName>
    </submittedName>
</protein>
<dbReference type="Proteomes" id="UP000739538">
    <property type="component" value="Unassembled WGS sequence"/>
</dbReference>
<dbReference type="Pfam" id="PF13860">
    <property type="entry name" value="FlgD_ig"/>
    <property type="match status" value="1"/>
</dbReference>
<evidence type="ECO:0000256" key="1">
    <source>
        <dbReference type="SAM" id="SignalP"/>
    </source>
</evidence>
<gene>
    <name evidence="3" type="ORF">KDA27_03625</name>
</gene>
<feature type="signal peptide" evidence="1">
    <location>
        <begin position="1"/>
        <end position="29"/>
    </location>
</feature>